<dbReference type="SUPFAM" id="SSF88659">
    <property type="entry name" value="Sigma3 and sigma4 domains of RNA polymerase sigma factors"/>
    <property type="match status" value="1"/>
</dbReference>
<evidence type="ECO:0000259" key="9">
    <source>
        <dbReference type="Pfam" id="PF08281"/>
    </source>
</evidence>
<dbReference type="EMBL" id="JACXIY010000014">
    <property type="protein sequence ID" value="MBD2869417.1"/>
    <property type="molecule type" value="Genomic_DNA"/>
</dbReference>
<dbReference type="PANTHER" id="PTHR43133:SF51">
    <property type="entry name" value="RNA POLYMERASE SIGMA FACTOR"/>
    <property type="match status" value="1"/>
</dbReference>
<accession>A0A927H6E4</accession>
<name>A0A927H6E4_9BACL</name>
<comment type="similarity">
    <text evidence="1 6">Belongs to the sigma-70 factor family. ECF subfamily.</text>
</comment>
<keyword evidence="11" id="KW-1185">Reference proteome</keyword>
<evidence type="ECO:0000256" key="2">
    <source>
        <dbReference type="ARBA" id="ARBA00023015"/>
    </source>
</evidence>
<feature type="domain" description="RNA polymerase sigma factor 70 region 4 type 2" evidence="9">
    <location>
        <begin position="176"/>
        <end position="227"/>
    </location>
</feature>
<evidence type="ECO:0000259" key="8">
    <source>
        <dbReference type="Pfam" id="PF04542"/>
    </source>
</evidence>
<dbReference type="GO" id="GO:0006352">
    <property type="term" value="P:DNA-templated transcription initiation"/>
    <property type="evidence" value="ECO:0007669"/>
    <property type="project" value="InterPro"/>
</dbReference>
<dbReference type="InterPro" id="IPR036388">
    <property type="entry name" value="WH-like_DNA-bd_sf"/>
</dbReference>
<dbReference type="InterPro" id="IPR013249">
    <property type="entry name" value="RNA_pol_sigma70_r4_t2"/>
</dbReference>
<dbReference type="Pfam" id="PF04542">
    <property type="entry name" value="Sigma70_r2"/>
    <property type="match status" value="1"/>
</dbReference>
<gene>
    <name evidence="10" type="ORF">IDH41_12580</name>
</gene>
<dbReference type="AlphaFoldDB" id="A0A927H6E4"/>
<keyword evidence="5 6" id="KW-0804">Transcription</keyword>
<evidence type="ECO:0000313" key="11">
    <source>
        <dbReference type="Proteomes" id="UP000632125"/>
    </source>
</evidence>
<comment type="caution">
    <text evidence="10">The sequence shown here is derived from an EMBL/GenBank/DDBJ whole genome shotgun (WGS) entry which is preliminary data.</text>
</comment>
<dbReference type="Proteomes" id="UP000632125">
    <property type="component" value="Unassembled WGS sequence"/>
</dbReference>
<dbReference type="InterPro" id="IPR039425">
    <property type="entry name" value="RNA_pol_sigma-70-like"/>
</dbReference>
<dbReference type="NCBIfam" id="TIGR02937">
    <property type="entry name" value="sigma70-ECF"/>
    <property type="match status" value="1"/>
</dbReference>
<organism evidence="10 11">
    <name type="scientific">Paenibacillus arenilitoris</name>
    <dbReference type="NCBI Taxonomy" id="2772299"/>
    <lineage>
        <taxon>Bacteria</taxon>
        <taxon>Bacillati</taxon>
        <taxon>Bacillota</taxon>
        <taxon>Bacilli</taxon>
        <taxon>Bacillales</taxon>
        <taxon>Paenibacillaceae</taxon>
        <taxon>Paenibacillus</taxon>
    </lineage>
</organism>
<evidence type="ECO:0000256" key="6">
    <source>
        <dbReference type="RuleBase" id="RU000716"/>
    </source>
</evidence>
<dbReference type="PROSITE" id="PS01063">
    <property type="entry name" value="SIGMA70_ECF"/>
    <property type="match status" value="1"/>
</dbReference>
<evidence type="ECO:0000256" key="4">
    <source>
        <dbReference type="ARBA" id="ARBA00023125"/>
    </source>
</evidence>
<dbReference type="Pfam" id="PF08281">
    <property type="entry name" value="Sigma70_r4_2"/>
    <property type="match status" value="1"/>
</dbReference>
<dbReference type="GO" id="GO:0006950">
    <property type="term" value="P:response to stress"/>
    <property type="evidence" value="ECO:0007669"/>
    <property type="project" value="UniProtKB-ARBA"/>
</dbReference>
<dbReference type="Gene3D" id="1.10.1740.10">
    <property type="match status" value="1"/>
</dbReference>
<evidence type="ECO:0000256" key="7">
    <source>
        <dbReference type="SAM" id="MobiDB-lite"/>
    </source>
</evidence>
<dbReference type="InterPro" id="IPR000838">
    <property type="entry name" value="RNA_pol_sigma70_ECF_CS"/>
</dbReference>
<keyword evidence="4 6" id="KW-0238">DNA-binding</keyword>
<dbReference type="InterPro" id="IPR013325">
    <property type="entry name" value="RNA_pol_sigma_r2"/>
</dbReference>
<keyword evidence="2 6" id="KW-0805">Transcription regulation</keyword>
<dbReference type="InterPro" id="IPR014284">
    <property type="entry name" value="RNA_pol_sigma-70_dom"/>
</dbReference>
<dbReference type="SUPFAM" id="SSF88946">
    <property type="entry name" value="Sigma2 domain of RNA polymerase sigma factors"/>
    <property type="match status" value="1"/>
</dbReference>
<feature type="region of interest" description="Disordered" evidence="7">
    <location>
        <begin position="110"/>
        <end position="137"/>
    </location>
</feature>
<dbReference type="PANTHER" id="PTHR43133">
    <property type="entry name" value="RNA POLYMERASE ECF-TYPE SIGMA FACTO"/>
    <property type="match status" value="1"/>
</dbReference>
<feature type="domain" description="RNA polymerase sigma-70 region 2" evidence="8">
    <location>
        <begin position="42"/>
        <end position="106"/>
    </location>
</feature>
<evidence type="ECO:0000256" key="1">
    <source>
        <dbReference type="ARBA" id="ARBA00010641"/>
    </source>
</evidence>
<dbReference type="Gene3D" id="1.10.10.10">
    <property type="entry name" value="Winged helix-like DNA-binding domain superfamily/Winged helix DNA-binding domain"/>
    <property type="match status" value="1"/>
</dbReference>
<evidence type="ECO:0000313" key="10">
    <source>
        <dbReference type="EMBL" id="MBD2869417.1"/>
    </source>
</evidence>
<sequence length="259" mass="28557">MALNVLELGKSDWPAGPSAPGETERELVERARAGDTEAFGELVRKHRAKALGLAGSLLKDRFLAEDIVQEALIRAFLHLGTLADAGRFMPWLHRIVRNQAYMKLRRGGPHAKEKPFCSFGSRQGPEAEARSGGSGQPVDCTDIDSILFHLADHAAEGARSGEEPEKHLLRQEVLQGIHELIGCLNKRERGIFEARFFGELPPAEIAELFGTTTAGVYNSLSKSRAKLQKERIRVTIGLYVQRRAALGLPSRKLLVPPRL</sequence>
<dbReference type="GO" id="GO:0003677">
    <property type="term" value="F:DNA binding"/>
    <property type="evidence" value="ECO:0007669"/>
    <property type="project" value="UniProtKB-KW"/>
</dbReference>
<dbReference type="InterPro" id="IPR013324">
    <property type="entry name" value="RNA_pol_sigma_r3/r4-like"/>
</dbReference>
<protein>
    <recommendedName>
        <fullName evidence="6">RNA polymerase sigma factor</fullName>
    </recommendedName>
</protein>
<evidence type="ECO:0000256" key="5">
    <source>
        <dbReference type="ARBA" id="ARBA00023163"/>
    </source>
</evidence>
<evidence type="ECO:0000256" key="3">
    <source>
        <dbReference type="ARBA" id="ARBA00023082"/>
    </source>
</evidence>
<proteinExistence type="inferred from homology"/>
<dbReference type="InterPro" id="IPR007627">
    <property type="entry name" value="RNA_pol_sigma70_r2"/>
</dbReference>
<dbReference type="GO" id="GO:0016987">
    <property type="term" value="F:sigma factor activity"/>
    <property type="evidence" value="ECO:0007669"/>
    <property type="project" value="UniProtKB-KW"/>
</dbReference>
<reference evidence="10" key="1">
    <citation type="submission" date="2020-09" db="EMBL/GenBank/DDBJ databases">
        <title>A novel bacterium of genus Paenibacillus, isolated from South China Sea.</title>
        <authorList>
            <person name="Huang H."/>
            <person name="Mo K."/>
            <person name="Hu Y."/>
        </authorList>
    </citation>
    <scope>NUCLEOTIDE SEQUENCE</scope>
    <source>
        <strain evidence="10">IB182493</strain>
    </source>
</reference>
<keyword evidence="3 6" id="KW-0731">Sigma factor</keyword>